<comment type="caution">
    <text evidence="1">The sequence shown here is derived from an EMBL/GenBank/DDBJ whole genome shotgun (WGS) entry which is preliminary data.</text>
</comment>
<evidence type="ECO:0000313" key="1">
    <source>
        <dbReference type="EMBL" id="GAH17433.1"/>
    </source>
</evidence>
<sequence length="141" mass="15673">EGFEAIRIGDKGWIWMKQAGQLMEMPAEYAESLMQTVLMFGPLYSWDTLYTGLPGTSNLVGREVVNGIPCLHYTSNYKGWGVLFGGNIAEAKGDIWIAEEGFPVKYIFKASGTDTEGNQGSIEWSMELRDVNQPISIEPPM</sequence>
<protein>
    <submittedName>
        <fullName evidence="1">Uncharacterized protein</fullName>
    </submittedName>
</protein>
<dbReference type="InterPro" id="IPR029046">
    <property type="entry name" value="LolA/LolB/LppX"/>
</dbReference>
<proteinExistence type="predicted"/>
<dbReference type="SUPFAM" id="SSF89392">
    <property type="entry name" value="Prokaryotic lipoproteins and lipoprotein localization factors"/>
    <property type="match status" value="1"/>
</dbReference>
<gene>
    <name evidence="1" type="ORF">S01H4_53214</name>
</gene>
<dbReference type="AlphaFoldDB" id="X1F9I6"/>
<accession>X1F9I6</accession>
<feature type="non-terminal residue" evidence="1">
    <location>
        <position position="1"/>
    </location>
</feature>
<dbReference type="EMBL" id="BART01030481">
    <property type="protein sequence ID" value="GAH17433.1"/>
    <property type="molecule type" value="Genomic_DNA"/>
</dbReference>
<name>X1F9I6_9ZZZZ</name>
<dbReference type="Gene3D" id="2.50.20.20">
    <property type="match status" value="1"/>
</dbReference>
<organism evidence="1">
    <name type="scientific">marine sediment metagenome</name>
    <dbReference type="NCBI Taxonomy" id="412755"/>
    <lineage>
        <taxon>unclassified sequences</taxon>
        <taxon>metagenomes</taxon>
        <taxon>ecological metagenomes</taxon>
    </lineage>
</organism>
<reference evidence="1" key="1">
    <citation type="journal article" date="2014" name="Front. Microbiol.">
        <title>High frequency of phylogenetically diverse reductive dehalogenase-homologous genes in deep subseafloor sedimentary metagenomes.</title>
        <authorList>
            <person name="Kawai M."/>
            <person name="Futagami T."/>
            <person name="Toyoda A."/>
            <person name="Takaki Y."/>
            <person name="Nishi S."/>
            <person name="Hori S."/>
            <person name="Arai W."/>
            <person name="Tsubouchi T."/>
            <person name="Morono Y."/>
            <person name="Uchiyama I."/>
            <person name="Ito T."/>
            <person name="Fujiyama A."/>
            <person name="Inagaki F."/>
            <person name="Takami H."/>
        </authorList>
    </citation>
    <scope>NUCLEOTIDE SEQUENCE</scope>
    <source>
        <strain evidence="1">Expedition CK06-06</strain>
    </source>
</reference>